<keyword evidence="1" id="KW-1185">Reference proteome</keyword>
<accession>A0A1I8B4D9</accession>
<reference evidence="2" key="1">
    <citation type="submission" date="2016-11" db="UniProtKB">
        <authorList>
            <consortium name="WormBaseParasite"/>
        </authorList>
    </citation>
    <scope>IDENTIFICATION</scope>
</reference>
<evidence type="ECO:0000313" key="1">
    <source>
        <dbReference type="Proteomes" id="UP000095281"/>
    </source>
</evidence>
<organism evidence="1 2">
    <name type="scientific">Meloidogyne hapla</name>
    <name type="common">Root-knot nematode worm</name>
    <dbReference type="NCBI Taxonomy" id="6305"/>
    <lineage>
        <taxon>Eukaryota</taxon>
        <taxon>Metazoa</taxon>
        <taxon>Ecdysozoa</taxon>
        <taxon>Nematoda</taxon>
        <taxon>Chromadorea</taxon>
        <taxon>Rhabditida</taxon>
        <taxon>Tylenchina</taxon>
        <taxon>Tylenchomorpha</taxon>
        <taxon>Tylenchoidea</taxon>
        <taxon>Meloidogynidae</taxon>
        <taxon>Meloidogyninae</taxon>
        <taxon>Meloidogyne</taxon>
    </lineage>
</organism>
<dbReference type="AlphaFoldDB" id="A0A1I8B4D9"/>
<sequence>MLKYISSILQVGRLHAGPRVGGALIAPTSLCESPPIVPFSFAGGQRTNWIAHATVRTADELETLRQGQRVTVHKTTFHGKNRHFRCNRHRHNERCMFKLLAVTENNGTINVFRSGEHNHPIQQISNCVY</sequence>
<proteinExistence type="predicted"/>
<name>A0A1I8B4D9_MELHA</name>
<dbReference type="Proteomes" id="UP000095281">
    <property type="component" value="Unplaced"/>
</dbReference>
<dbReference type="WBParaSite" id="MhA1_Contig1305.frz3.gene5">
    <property type="protein sequence ID" value="MhA1_Contig1305.frz3.gene5"/>
    <property type="gene ID" value="MhA1_Contig1305.frz3.gene5"/>
</dbReference>
<evidence type="ECO:0000313" key="2">
    <source>
        <dbReference type="WBParaSite" id="MhA1_Contig1305.frz3.gene5"/>
    </source>
</evidence>
<protein>
    <submittedName>
        <fullName evidence="2">FLYWCH-type domain-containing protein</fullName>
    </submittedName>
</protein>